<dbReference type="AlphaFoldDB" id="A0A0E9UBU8"/>
<proteinExistence type="predicted"/>
<feature type="region of interest" description="Disordered" evidence="1">
    <location>
        <begin position="1"/>
        <end position="34"/>
    </location>
</feature>
<organism evidence="2">
    <name type="scientific">Anguilla anguilla</name>
    <name type="common">European freshwater eel</name>
    <name type="synonym">Muraena anguilla</name>
    <dbReference type="NCBI Taxonomy" id="7936"/>
    <lineage>
        <taxon>Eukaryota</taxon>
        <taxon>Metazoa</taxon>
        <taxon>Chordata</taxon>
        <taxon>Craniata</taxon>
        <taxon>Vertebrata</taxon>
        <taxon>Euteleostomi</taxon>
        <taxon>Actinopterygii</taxon>
        <taxon>Neopterygii</taxon>
        <taxon>Teleostei</taxon>
        <taxon>Anguilliformes</taxon>
        <taxon>Anguillidae</taxon>
        <taxon>Anguilla</taxon>
    </lineage>
</organism>
<dbReference type="EMBL" id="GBXM01045365">
    <property type="protein sequence ID" value="JAH63212.1"/>
    <property type="molecule type" value="Transcribed_RNA"/>
</dbReference>
<reference evidence="2" key="2">
    <citation type="journal article" date="2015" name="Fish Shellfish Immunol.">
        <title>Early steps in the European eel (Anguilla anguilla)-Vibrio vulnificus interaction in the gills: Role of the RtxA13 toxin.</title>
        <authorList>
            <person name="Callol A."/>
            <person name="Pajuelo D."/>
            <person name="Ebbesson L."/>
            <person name="Teles M."/>
            <person name="MacKenzie S."/>
            <person name="Amaro C."/>
        </authorList>
    </citation>
    <scope>NUCLEOTIDE SEQUENCE</scope>
</reference>
<sequence>MLLSRQSFESKEHQCNAPEYKTGRHRKPIYIQDM</sequence>
<evidence type="ECO:0000313" key="2">
    <source>
        <dbReference type="EMBL" id="JAH63212.1"/>
    </source>
</evidence>
<name>A0A0E9UBU8_ANGAN</name>
<accession>A0A0E9UBU8</accession>
<evidence type="ECO:0000256" key="1">
    <source>
        <dbReference type="SAM" id="MobiDB-lite"/>
    </source>
</evidence>
<reference evidence="2" key="1">
    <citation type="submission" date="2014-11" db="EMBL/GenBank/DDBJ databases">
        <authorList>
            <person name="Amaro Gonzalez C."/>
        </authorList>
    </citation>
    <scope>NUCLEOTIDE SEQUENCE</scope>
</reference>
<protein>
    <submittedName>
        <fullName evidence="2">Uncharacterized protein</fullName>
    </submittedName>
</protein>